<evidence type="ECO:0000259" key="6">
    <source>
        <dbReference type="Pfam" id="PF07516"/>
    </source>
</evidence>
<dbReference type="GO" id="GO:0006605">
    <property type="term" value="P:protein targeting"/>
    <property type="evidence" value="ECO:0007669"/>
    <property type="project" value="InterPro"/>
</dbReference>
<keyword evidence="2" id="KW-0963">Cytoplasm</keyword>
<dbReference type="GO" id="GO:0043952">
    <property type="term" value="P:protein transport by the Sec complex"/>
    <property type="evidence" value="ECO:0007669"/>
    <property type="project" value="TreeGrafter"/>
</dbReference>
<evidence type="ECO:0000313" key="7">
    <source>
        <dbReference type="EMBL" id="PIZ27491.1"/>
    </source>
</evidence>
<dbReference type="SUPFAM" id="SSF81886">
    <property type="entry name" value="Helical scaffold and wing domains of SecA"/>
    <property type="match status" value="1"/>
</dbReference>
<dbReference type="GO" id="GO:0005829">
    <property type="term" value="C:cytosol"/>
    <property type="evidence" value="ECO:0007669"/>
    <property type="project" value="TreeGrafter"/>
</dbReference>
<dbReference type="GO" id="GO:0046872">
    <property type="term" value="F:metal ion binding"/>
    <property type="evidence" value="ECO:0007669"/>
    <property type="project" value="UniProtKB-KW"/>
</dbReference>
<dbReference type="Pfam" id="PF02810">
    <property type="entry name" value="SEC-C"/>
    <property type="match status" value="1"/>
</dbReference>
<dbReference type="Pfam" id="PF07516">
    <property type="entry name" value="SecA_SW"/>
    <property type="match status" value="1"/>
</dbReference>
<evidence type="ECO:0000256" key="1">
    <source>
        <dbReference type="ARBA" id="ARBA00001947"/>
    </source>
</evidence>
<dbReference type="Proteomes" id="UP000231332">
    <property type="component" value="Unassembled WGS sequence"/>
</dbReference>
<dbReference type="EMBL" id="PFMY01000109">
    <property type="protein sequence ID" value="PIZ27491.1"/>
    <property type="molecule type" value="Genomic_DNA"/>
</dbReference>
<dbReference type="PANTHER" id="PTHR30612">
    <property type="entry name" value="SECA INNER MEMBRANE COMPONENT OF SEC PROTEIN SECRETION SYSTEM"/>
    <property type="match status" value="1"/>
</dbReference>
<keyword evidence="4" id="KW-0862">Zinc</keyword>
<evidence type="ECO:0000256" key="5">
    <source>
        <dbReference type="SAM" id="MobiDB-lite"/>
    </source>
</evidence>
<protein>
    <recommendedName>
        <fullName evidence="6">SecA Wing/Scaffold domain-containing protein</fullName>
    </recommendedName>
</protein>
<accession>A0A2M7SWD2</accession>
<name>A0A2M7SWD2_9BACT</name>
<dbReference type="AlphaFoldDB" id="A0A2M7SWD2"/>
<comment type="caution">
    <text evidence="7">The sequence shown here is derived from an EMBL/GenBank/DDBJ whole genome shotgun (WGS) entry which is preliminary data.</text>
</comment>
<evidence type="ECO:0000256" key="2">
    <source>
        <dbReference type="ARBA" id="ARBA00022490"/>
    </source>
</evidence>
<keyword evidence="3" id="KW-0479">Metal-binding</keyword>
<feature type="region of interest" description="Disordered" evidence="5">
    <location>
        <begin position="137"/>
        <end position="242"/>
    </location>
</feature>
<sequence length="253" mass="28348">GMFAALASEQENLSTSLETSLKTEVEAIFGEGKIGNISLDSVLDFARKYYDEREKNYGKEIMRQIEQVVYLRTIDMLWVEHLTTMEELRTGIGLRGYAQTDPLVAYKKEAYRLFQDLLSAIKSGVVRSIYRIEIQAMPTGRQAQPQPQPTGEERPLEYQAPDPDRLEDVGEEPDEKRKPVEEKSERDTKTGVTTTIRQAMPTGRQAGKTVFERMEEGGSGGGGNQTIRVGKKVGRNDPCPCGSGKKYKKCCGR</sequence>
<proteinExistence type="predicted"/>
<evidence type="ECO:0000313" key="8">
    <source>
        <dbReference type="Proteomes" id="UP000231332"/>
    </source>
</evidence>
<evidence type="ECO:0000256" key="4">
    <source>
        <dbReference type="ARBA" id="ARBA00022833"/>
    </source>
</evidence>
<dbReference type="GO" id="GO:0006886">
    <property type="term" value="P:intracellular protein transport"/>
    <property type="evidence" value="ECO:0007669"/>
    <property type="project" value="InterPro"/>
</dbReference>
<organism evidence="7 8">
    <name type="scientific">Candidatus Berkelbacteria bacterium CG_4_10_14_0_8_um_filter_42_34</name>
    <dbReference type="NCBI Taxonomy" id="1974502"/>
    <lineage>
        <taxon>Bacteria</taxon>
        <taxon>Candidatus Berkelbacteria</taxon>
    </lineage>
</organism>
<gene>
    <name evidence="7" type="ORF">COY45_02190</name>
</gene>
<dbReference type="PANTHER" id="PTHR30612:SF0">
    <property type="entry name" value="CHLOROPLAST PROTEIN-TRANSPORTING ATPASE"/>
    <property type="match status" value="1"/>
</dbReference>
<dbReference type="InterPro" id="IPR004027">
    <property type="entry name" value="SEC_C_motif"/>
</dbReference>
<comment type="cofactor">
    <cofactor evidence="1">
        <name>Zn(2+)</name>
        <dbReference type="ChEBI" id="CHEBI:29105"/>
    </cofactor>
</comment>
<feature type="non-terminal residue" evidence="7">
    <location>
        <position position="1"/>
    </location>
</feature>
<dbReference type="InterPro" id="IPR011116">
    <property type="entry name" value="SecA_Wing/Scaffold"/>
</dbReference>
<dbReference type="Gene3D" id="3.10.450.50">
    <property type="match status" value="1"/>
</dbReference>
<dbReference type="GO" id="GO:0005886">
    <property type="term" value="C:plasma membrane"/>
    <property type="evidence" value="ECO:0007669"/>
    <property type="project" value="TreeGrafter"/>
</dbReference>
<dbReference type="GO" id="GO:0017038">
    <property type="term" value="P:protein import"/>
    <property type="evidence" value="ECO:0007669"/>
    <property type="project" value="InterPro"/>
</dbReference>
<feature type="domain" description="SecA Wing/Scaffold" evidence="6">
    <location>
        <begin position="12"/>
        <end position="132"/>
    </location>
</feature>
<dbReference type="InterPro" id="IPR036266">
    <property type="entry name" value="SecA_Wing/Scaffold_sf"/>
</dbReference>
<feature type="compositionally biased region" description="Basic and acidic residues" evidence="5">
    <location>
        <begin position="151"/>
        <end position="189"/>
    </location>
</feature>
<evidence type="ECO:0000256" key="3">
    <source>
        <dbReference type="ARBA" id="ARBA00022723"/>
    </source>
</evidence>
<dbReference type="InterPro" id="IPR000185">
    <property type="entry name" value="SecA"/>
</dbReference>
<reference evidence="8" key="1">
    <citation type="submission" date="2017-09" db="EMBL/GenBank/DDBJ databases">
        <title>Depth-based differentiation of microbial function through sediment-hosted aquifers and enrichment of novel symbionts in the deep terrestrial subsurface.</title>
        <authorList>
            <person name="Probst A.J."/>
            <person name="Ladd B."/>
            <person name="Jarett J.K."/>
            <person name="Geller-Mcgrath D.E."/>
            <person name="Sieber C.M.K."/>
            <person name="Emerson J.B."/>
            <person name="Anantharaman K."/>
            <person name="Thomas B.C."/>
            <person name="Malmstrom R."/>
            <person name="Stieglmeier M."/>
            <person name="Klingl A."/>
            <person name="Woyke T."/>
            <person name="Ryan C.M."/>
            <person name="Banfield J.F."/>
        </authorList>
    </citation>
    <scope>NUCLEOTIDE SEQUENCE [LARGE SCALE GENOMIC DNA]</scope>
</reference>
<dbReference type="GO" id="GO:0005524">
    <property type="term" value="F:ATP binding"/>
    <property type="evidence" value="ECO:0007669"/>
    <property type="project" value="InterPro"/>
</dbReference>
<dbReference type="Gene3D" id="1.10.3060.10">
    <property type="entry name" value="Helical scaffold and wing domains of SecA"/>
    <property type="match status" value="1"/>
</dbReference>
<dbReference type="GO" id="GO:0031522">
    <property type="term" value="C:cell envelope Sec protein transport complex"/>
    <property type="evidence" value="ECO:0007669"/>
    <property type="project" value="TreeGrafter"/>
</dbReference>